<evidence type="ECO:0000313" key="7">
    <source>
        <dbReference type="Proteomes" id="UP000077755"/>
    </source>
</evidence>
<gene>
    <name evidence="6" type="ORF">DCAR_0728711</name>
</gene>
<accession>A0AAF0XJH2</accession>
<feature type="domain" description="BHLH" evidence="5">
    <location>
        <begin position="200"/>
        <end position="249"/>
    </location>
</feature>
<reference evidence="6" key="1">
    <citation type="journal article" date="2016" name="Nat. Genet.">
        <title>A high-quality carrot genome assembly provides new insights into carotenoid accumulation and asterid genome evolution.</title>
        <authorList>
            <person name="Iorizzo M."/>
            <person name="Ellison S."/>
            <person name="Senalik D."/>
            <person name="Zeng P."/>
            <person name="Satapoomin P."/>
            <person name="Huang J."/>
            <person name="Bowman M."/>
            <person name="Iovene M."/>
            <person name="Sanseverino W."/>
            <person name="Cavagnaro P."/>
            <person name="Yildiz M."/>
            <person name="Macko-Podgorni A."/>
            <person name="Moranska E."/>
            <person name="Grzebelus E."/>
            <person name="Grzebelus D."/>
            <person name="Ashrafi H."/>
            <person name="Zheng Z."/>
            <person name="Cheng S."/>
            <person name="Spooner D."/>
            <person name="Van Deynze A."/>
            <person name="Simon P."/>
        </authorList>
    </citation>
    <scope>NUCLEOTIDE SEQUENCE</scope>
    <source>
        <tissue evidence="6">Leaf</tissue>
    </source>
</reference>
<comment type="subcellular location">
    <subcellularLocation>
        <location evidence="1">Nucleus</location>
    </subcellularLocation>
</comment>
<dbReference type="Gene3D" id="4.10.280.10">
    <property type="entry name" value="Helix-loop-helix DNA-binding domain"/>
    <property type="match status" value="1"/>
</dbReference>
<keyword evidence="3" id="KW-0804">Transcription</keyword>
<dbReference type="CDD" id="cd18918">
    <property type="entry name" value="bHLH_AtMYC1_like"/>
    <property type="match status" value="1"/>
</dbReference>
<dbReference type="GO" id="GO:0048658">
    <property type="term" value="P:anther wall tapetum development"/>
    <property type="evidence" value="ECO:0007669"/>
    <property type="project" value="InterPro"/>
</dbReference>
<sequence length="404" mass="45409">MILNSDHTNECFDPTSIQDQTLGQQIVVPNFSPPLTYTQQDGLSFEYQNQMGLEIDNQMIQETGLANWDVTQNQDMNFTQESQMLNNFSTHNQSFVNSDSYFLTQTTPCTQANDMLSFSSISFTNPSQKFGFSGDVGNVSGSNILFDPMSHLNLPPQTPLFRELFHQSFPGTKSEGNGEFDDGVFEFGSEMKFLAKGKEAKTTKHLGTERQRRVDLGGKYTILKNLIPSPTKGDRASIVADGINYIKELQRTVNELKVMVEKKRYHRDRLRRHKIEDESGLEVESGKPNGEMGQAFNGPSLRSSWLQRKSKNIEVDVRIIDDEVTIKLVQQKRINSLLVVSKVLDELQLDLQHVAGGLIGDFYSFLFNSKIYEGSSAYASAIANKLIDVVDRQYAAASQTSSSY</sequence>
<dbReference type="SMART" id="SM00353">
    <property type="entry name" value="HLH"/>
    <property type="match status" value="1"/>
</dbReference>
<keyword evidence="4" id="KW-0539">Nucleus</keyword>
<name>A0AAF0XJH2_DAUCS</name>
<evidence type="ECO:0000256" key="3">
    <source>
        <dbReference type="ARBA" id="ARBA00023163"/>
    </source>
</evidence>
<dbReference type="GO" id="GO:0006355">
    <property type="term" value="P:regulation of DNA-templated transcription"/>
    <property type="evidence" value="ECO:0007669"/>
    <property type="project" value="InterPro"/>
</dbReference>
<dbReference type="SUPFAM" id="SSF47459">
    <property type="entry name" value="HLH, helix-loop-helix DNA-binding domain"/>
    <property type="match status" value="1"/>
</dbReference>
<dbReference type="PANTHER" id="PTHR46834">
    <property type="entry name" value="TRANSCRIPTION FACTOR BHLH91"/>
    <property type="match status" value="1"/>
</dbReference>
<reference evidence="6" key="2">
    <citation type="submission" date="2022-03" db="EMBL/GenBank/DDBJ databases">
        <title>Draft title - Genomic analysis of global carrot germplasm unveils the trajectory of domestication and the origin of high carotenoid orange carrot.</title>
        <authorList>
            <person name="Iorizzo M."/>
            <person name="Ellison S."/>
            <person name="Senalik D."/>
            <person name="Macko-Podgorni A."/>
            <person name="Grzebelus D."/>
            <person name="Bostan H."/>
            <person name="Rolling W."/>
            <person name="Curaba J."/>
            <person name="Simon P."/>
        </authorList>
    </citation>
    <scope>NUCLEOTIDE SEQUENCE</scope>
    <source>
        <tissue evidence="6">Leaf</tissue>
    </source>
</reference>
<dbReference type="Proteomes" id="UP000077755">
    <property type="component" value="Chromosome 7"/>
</dbReference>
<dbReference type="Pfam" id="PF00010">
    <property type="entry name" value="HLH"/>
    <property type="match status" value="1"/>
</dbReference>
<evidence type="ECO:0000313" key="6">
    <source>
        <dbReference type="EMBL" id="WOH09255.1"/>
    </source>
</evidence>
<dbReference type="InterPro" id="IPR045896">
    <property type="entry name" value="MYC1-like_bHLH"/>
</dbReference>
<dbReference type="EMBL" id="CP093349">
    <property type="protein sequence ID" value="WOH09255.1"/>
    <property type="molecule type" value="Genomic_DNA"/>
</dbReference>
<proteinExistence type="predicted"/>
<dbReference type="GO" id="GO:0005634">
    <property type="term" value="C:nucleus"/>
    <property type="evidence" value="ECO:0007669"/>
    <property type="project" value="UniProtKB-SubCell"/>
</dbReference>
<protein>
    <recommendedName>
        <fullName evidence="5">BHLH domain-containing protein</fullName>
    </recommendedName>
</protein>
<evidence type="ECO:0000256" key="2">
    <source>
        <dbReference type="ARBA" id="ARBA00023015"/>
    </source>
</evidence>
<dbReference type="AlphaFoldDB" id="A0AAF0XJH2"/>
<keyword evidence="7" id="KW-1185">Reference proteome</keyword>
<dbReference type="GO" id="GO:0046983">
    <property type="term" value="F:protein dimerization activity"/>
    <property type="evidence" value="ECO:0007669"/>
    <property type="project" value="InterPro"/>
</dbReference>
<dbReference type="KEGG" id="dcr:108195531"/>
<dbReference type="PANTHER" id="PTHR46834:SF1">
    <property type="entry name" value="TRANSCRIPTION FACTOR BHLH10"/>
    <property type="match status" value="1"/>
</dbReference>
<organism evidence="6 7">
    <name type="scientific">Daucus carota subsp. sativus</name>
    <name type="common">Carrot</name>
    <dbReference type="NCBI Taxonomy" id="79200"/>
    <lineage>
        <taxon>Eukaryota</taxon>
        <taxon>Viridiplantae</taxon>
        <taxon>Streptophyta</taxon>
        <taxon>Embryophyta</taxon>
        <taxon>Tracheophyta</taxon>
        <taxon>Spermatophyta</taxon>
        <taxon>Magnoliopsida</taxon>
        <taxon>eudicotyledons</taxon>
        <taxon>Gunneridae</taxon>
        <taxon>Pentapetalae</taxon>
        <taxon>asterids</taxon>
        <taxon>campanulids</taxon>
        <taxon>Apiales</taxon>
        <taxon>Apiaceae</taxon>
        <taxon>Apioideae</taxon>
        <taxon>Scandiceae</taxon>
        <taxon>Daucinae</taxon>
        <taxon>Daucus</taxon>
        <taxon>Daucus sect. Daucus</taxon>
    </lineage>
</organism>
<dbReference type="InterPro" id="IPR011598">
    <property type="entry name" value="bHLH_dom"/>
</dbReference>
<dbReference type="InterPro" id="IPR045895">
    <property type="entry name" value="bHLH91-like"/>
</dbReference>
<evidence type="ECO:0000256" key="4">
    <source>
        <dbReference type="ARBA" id="ARBA00023242"/>
    </source>
</evidence>
<evidence type="ECO:0000256" key="1">
    <source>
        <dbReference type="ARBA" id="ARBA00004123"/>
    </source>
</evidence>
<dbReference type="InterPro" id="IPR036638">
    <property type="entry name" value="HLH_DNA-bd_sf"/>
</dbReference>
<evidence type="ECO:0000259" key="5">
    <source>
        <dbReference type="PROSITE" id="PS50888"/>
    </source>
</evidence>
<dbReference type="PROSITE" id="PS50888">
    <property type="entry name" value="BHLH"/>
    <property type="match status" value="1"/>
</dbReference>
<keyword evidence="2" id="KW-0805">Transcription regulation</keyword>